<dbReference type="InterPro" id="IPR036322">
    <property type="entry name" value="WD40_repeat_dom_sf"/>
</dbReference>
<dbReference type="SUPFAM" id="SSF50978">
    <property type="entry name" value="WD40 repeat-like"/>
    <property type="match status" value="1"/>
</dbReference>
<dbReference type="AlphaFoldDB" id="A0AAD9UPX7"/>
<gene>
    <name evidence="1" type="ORF">BdWA1_000259</name>
</gene>
<dbReference type="GeneID" id="94334557"/>
<name>A0AAD9UPX7_9APIC</name>
<dbReference type="RefSeq" id="XP_067804102.1">
    <property type="nucleotide sequence ID" value="XM_067945311.1"/>
</dbReference>
<dbReference type="Proteomes" id="UP001214638">
    <property type="component" value="Unassembled WGS sequence"/>
</dbReference>
<organism evidence="1 2">
    <name type="scientific">Babesia duncani</name>
    <dbReference type="NCBI Taxonomy" id="323732"/>
    <lineage>
        <taxon>Eukaryota</taxon>
        <taxon>Sar</taxon>
        <taxon>Alveolata</taxon>
        <taxon>Apicomplexa</taxon>
        <taxon>Aconoidasida</taxon>
        <taxon>Piroplasmida</taxon>
        <taxon>Babesiidae</taxon>
        <taxon>Babesia</taxon>
    </lineage>
</organism>
<reference evidence="1" key="1">
    <citation type="journal article" date="2023" name="Nat. Microbiol.">
        <title>Babesia duncani multi-omics identifies virulence factors and drug targets.</title>
        <authorList>
            <person name="Singh P."/>
            <person name="Lonardi S."/>
            <person name="Liang Q."/>
            <person name="Vydyam P."/>
            <person name="Khabirova E."/>
            <person name="Fang T."/>
            <person name="Gihaz S."/>
            <person name="Thekkiniath J."/>
            <person name="Munshi M."/>
            <person name="Abel S."/>
            <person name="Ciampossin L."/>
            <person name="Batugedara G."/>
            <person name="Gupta M."/>
            <person name="Lu X.M."/>
            <person name="Lenz T."/>
            <person name="Chakravarty S."/>
            <person name="Cornillot E."/>
            <person name="Hu Y."/>
            <person name="Ma W."/>
            <person name="Gonzalez L.M."/>
            <person name="Sanchez S."/>
            <person name="Estrada K."/>
            <person name="Sanchez-Flores A."/>
            <person name="Montero E."/>
            <person name="Harb O.S."/>
            <person name="Le Roch K.G."/>
            <person name="Mamoun C.B."/>
        </authorList>
    </citation>
    <scope>NUCLEOTIDE SEQUENCE</scope>
    <source>
        <strain evidence="1">WA1</strain>
    </source>
</reference>
<sequence>MEDTCNITANTDYQRPIQLHYISDSIVDLEISHMQCLKTQILDNEIETNDKANNLKHAKSLKDEHLFIRCPNPIVSIDLVQYDVPLDPVYSHLLGIIAGNDYEQYHLLIFTVNVSLVKNGSQILLQIKTQTIVKLMEKVHENFKWLRSSDEDPYIHAACIVNKCTIEIWKIHRDKLSNEYNMLQGNNVVSKDTCMGCWSYDIECPGYEFTCMDVNYSLDNSRMVLAAGTDEGMLVVLEFEYDGSDYILKLERKIPIFIRHINPENSPRINDVAFLPTPGTNVLSIACYNGDIVIWNLKGGSLEGEIATYTSISRPINSTVFSSDCNLLLAASNSGYFVEWGRKTTVVTISPEKYIKRSNVSQFEPVCWSIDASHIDAFLGFDDGLLLRVPLKELHSRTIKYDHITSWQWYVNLDEEANVPSQTCNTYQRDVQHKEDRVIAVIQESYKADLAKLSSLSIVESRGTKPNKLCDKKMTIGHKLTAIHWFVELNDAFKF</sequence>
<dbReference type="KEGG" id="bdw:94334557"/>
<dbReference type="EMBL" id="JALLKP010000001">
    <property type="protein sequence ID" value="KAK2197260.1"/>
    <property type="molecule type" value="Genomic_DNA"/>
</dbReference>
<comment type="caution">
    <text evidence="1">The sequence shown here is derived from an EMBL/GenBank/DDBJ whole genome shotgun (WGS) entry which is preliminary data.</text>
</comment>
<accession>A0AAD9UPX7</accession>
<dbReference type="InterPro" id="IPR015943">
    <property type="entry name" value="WD40/YVTN_repeat-like_dom_sf"/>
</dbReference>
<proteinExistence type="predicted"/>
<dbReference type="Gene3D" id="2.130.10.10">
    <property type="entry name" value="YVTN repeat-like/Quinoprotein amine dehydrogenase"/>
    <property type="match status" value="1"/>
</dbReference>
<keyword evidence="2" id="KW-1185">Reference proteome</keyword>
<protein>
    <submittedName>
        <fullName evidence="1">Bifunctional WD40-YVTN repeat-like-containing domain superfamily/WD40-repeat-containing domain superfamily</fullName>
    </submittedName>
</protein>
<evidence type="ECO:0000313" key="1">
    <source>
        <dbReference type="EMBL" id="KAK2197260.1"/>
    </source>
</evidence>
<evidence type="ECO:0000313" key="2">
    <source>
        <dbReference type="Proteomes" id="UP001214638"/>
    </source>
</evidence>